<gene>
    <name evidence="2" type="ORF">N4264_20180</name>
</gene>
<sequence length="167" mass="18342">MDSHADAVKTLARLIKDVKIAMLTTVSPEGKLISRPLGTQEVAFDGDLWFIIHAGSAKVAEIAANPHVCVAYADISGNTYVSVSGRASVIDDRQRVEKYWSPVMKPFFPQGKDDPEIRLLRVEVDSAEYWDGPGTLVGKALYLAVAALKKDPTVMSHHDTVDLSRRH</sequence>
<dbReference type="PANTHER" id="PTHR34818">
    <property type="entry name" value="PROTEIN BLI-3"/>
    <property type="match status" value="1"/>
</dbReference>
<dbReference type="Pfam" id="PF16242">
    <property type="entry name" value="Pyrid_ox_like"/>
    <property type="match status" value="1"/>
</dbReference>
<dbReference type="RefSeq" id="WP_261694023.1">
    <property type="nucleotide sequence ID" value="NZ_CP104694.1"/>
</dbReference>
<dbReference type="Proteomes" id="UP001064632">
    <property type="component" value="Chromosome"/>
</dbReference>
<feature type="domain" description="General stress protein FMN-binding split barrel" evidence="1">
    <location>
        <begin position="6"/>
        <end position="150"/>
    </location>
</feature>
<protein>
    <submittedName>
        <fullName evidence="2">Pyridoxamine 5'-phosphate oxidase family protein</fullName>
    </submittedName>
</protein>
<dbReference type="Gene3D" id="2.30.110.10">
    <property type="entry name" value="Electron Transport, Fmn-binding Protein, Chain A"/>
    <property type="match status" value="1"/>
</dbReference>
<keyword evidence="3" id="KW-1185">Reference proteome</keyword>
<evidence type="ECO:0000259" key="1">
    <source>
        <dbReference type="Pfam" id="PF16242"/>
    </source>
</evidence>
<dbReference type="EMBL" id="CP104694">
    <property type="protein sequence ID" value="UXI67047.1"/>
    <property type="molecule type" value="Genomic_DNA"/>
</dbReference>
<dbReference type="SUPFAM" id="SSF50475">
    <property type="entry name" value="FMN-binding split barrel"/>
    <property type="match status" value="1"/>
</dbReference>
<proteinExistence type="predicted"/>
<dbReference type="PANTHER" id="PTHR34818:SF1">
    <property type="entry name" value="PROTEIN BLI-3"/>
    <property type="match status" value="1"/>
</dbReference>
<dbReference type="InterPro" id="IPR052917">
    <property type="entry name" value="Stress-Dev_Protein"/>
</dbReference>
<dbReference type="InterPro" id="IPR038725">
    <property type="entry name" value="YdaG_split_barrel_FMN-bd"/>
</dbReference>
<accession>A0ABY6BGQ6</accession>
<name>A0ABY6BGQ6_9GAMM</name>
<evidence type="ECO:0000313" key="3">
    <source>
        <dbReference type="Proteomes" id="UP001064632"/>
    </source>
</evidence>
<reference evidence="2" key="1">
    <citation type="submission" date="2022-09" db="EMBL/GenBank/DDBJ databases">
        <title>Tahibacter sp. nov., isolated from a fresh water.</title>
        <authorList>
            <person name="Baek J.H."/>
            <person name="Lee J.K."/>
            <person name="Kim J.M."/>
            <person name="Jeon C.O."/>
        </authorList>
    </citation>
    <scope>NUCLEOTIDE SEQUENCE</scope>
    <source>
        <strain evidence="2">W38</strain>
    </source>
</reference>
<evidence type="ECO:0000313" key="2">
    <source>
        <dbReference type="EMBL" id="UXI67047.1"/>
    </source>
</evidence>
<organism evidence="2 3">
    <name type="scientific">Tahibacter amnicola</name>
    <dbReference type="NCBI Taxonomy" id="2976241"/>
    <lineage>
        <taxon>Bacteria</taxon>
        <taxon>Pseudomonadati</taxon>
        <taxon>Pseudomonadota</taxon>
        <taxon>Gammaproteobacteria</taxon>
        <taxon>Lysobacterales</taxon>
        <taxon>Rhodanobacteraceae</taxon>
        <taxon>Tahibacter</taxon>
    </lineage>
</organism>
<dbReference type="InterPro" id="IPR012349">
    <property type="entry name" value="Split_barrel_FMN-bd"/>
</dbReference>